<dbReference type="EMBL" id="AP005700">
    <property type="protein sequence ID" value="BAD29109.1"/>
    <property type="molecule type" value="Genomic_DNA"/>
</dbReference>
<evidence type="ECO:0000256" key="1">
    <source>
        <dbReference type="SAM" id="MobiDB-lite"/>
    </source>
</evidence>
<name>Q6EQG1_ORYSJ</name>
<evidence type="ECO:0000313" key="3">
    <source>
        <dbReference type="Proteomes" id="UP000000763"/>
    </source>
</evidence>
<proteinExistence type="predicted"/>
<protein>
    <submittedName>
        <fullName evidence="2">Uncharacterized protein</fullName>
    </submittedName>
</protein>
<dbReference type="Proteomes" id="UP000000763">
    <property type="component" value="Chromosome 9"/>
</dbReference>
<reference evidence="3" key="1">
    <citation type="journal article" date="2005" name="Nature">
        <title>The map-based sequence of the rice genome.</title>
        <authorList>
            <consortium name="International rice genome sequencing project (IRGSP)"/>
            <person name="Matsumoto T."/>
            <person name="Wu J."/>
            <person name="Kanamori H."/>
            <person name="Katayose Y."/>
            <person name="Fujisawa M."/>
            <person name="Namiki N."/>
            <person name="Mizuno H."/>
            <person name="Yamamoto K."/>
            <person name="Antonio B.A."/>
            <person name="Baba T."/>
            <person name="Sakata K."/>
            <person name="Nagamura Y."/>
            <person name="Aoki H."/>
            <person name="Arikawa K."/>
            <person name="Arita K."/>
            <person name="Bito T."/>
            <person name="Chiden Y."/>
            <person name="Fujitsuka N."/>
            <person name="Fukunaka R."/>
            <person name="Hamada M."/>
            <person name="Harada C."/>
            <person name="Hayashi A."/>
            <person name="Hijishita S."/>
            <person name="Honda M."/>
            <person name="Hosokawa S."/>
            <person name="Ichikawa Y."/>
            <person name="Idonuma A."/>
            <person name="Iijima M."/>
            <person name="Ikeda M."/>
            <person name="Ikeno M."/>
            <person name="Ito K."/>
            <person name="Ito S."/>
            <person name="Ito T."/>
            <person name="Ito Y."/>
            <person name="Ito Y."/>
            <person name="Iwabuchi A."/>
            <person name="Kamiya K."/>
            <person name="Karasawa W."/>
            <person name="Kurita K."/>
            <person name="Katagiri S."/>
            <person name="Kikuta A."/>
            <person name="Kobayashi H."/>
            <person name="Kobayashi N."/>
            <person name="Machita K."/>
            <person name="Maehara T."/>
            <person name="Masukawa M."/>
            <person name="Mizubayashi T."/>
            <person name="Mukai Y."/>
            <person name="Nagasaki H."/>
            <person name="Nagata Y."/>
            <person name="Naito S."/>
            <person name="Nakashima M."/>
            <person name="Nakama Y."/>
            <person name="Nakamichi Y."/>
            <person name="Nakamura M."/>
            <person name="Meguro A."/>
            <person name="Negishi M."/>
            <person name="Ohta I."/>
            <person name="Ohta T."/>
            <person name="Okamoto M."/>
            <person name="Ono N."/>
            <person name="Saji S."/>
            <person name="Sakaguchi M."/>
            <person name="Sakai K."/>
            <person name="Shibata M."/>
            <person name="Shimokawa T."/>
            <person name="Song J."/>
            <person name="Takazaki Y."/>
            <person name="Terasawa K."/>
            <person name="Tsugane M."/>
            <person name="Tsuji K."/>
            <person name="Ueda S."/>
            <person name="Waki K."/>
            <person name="Yamagata H."/>
            <person name="Yamamoto M."/>
            <person name="Yamamoto S."/>
            <person name="Yamane H."/>
            <person name="Yoshiki S."/>
            <person name="Yoshihara R."/>
            <person name="Yukawa K."/>
            <person name="Zhong H."/>
            <person name="Yano M."/>
            <person name="Yuan Q."/>
            <person name="Ouyang S."/>
            <person name="Liu J."/>
            <person name="Jones K.M."/>
            <person name="Gansberger K."/>
            <person name="Moffat K."/>
            <person name="Hill J."/>
            <person name="Bera J."/>
            <person name="Fadrosh D."/>
            <person name="Jin S."/>
            <person name="Johri S."/>
            <person name="Kim M."/>
            <person name="Overton L."/>
            <person name="Reardon M."/>
            <person name="Tsitrin T."/>
            <person name="Vuong H."/>
            <person name="Weaver B."/>
            <person name="Ciecko A."/>
            <person name="Tallon L."/>
            <person name="Jackson J."/>
            <person name="Pai G."/>
            <person name="Aken S.V."/>
            <person name="Utterback T."/>
            <person name="Reidmuller S."/>
            <person name="Feldblyum T."/>
            <person name="Hsiao J."/>
            <person name="Zismann V."/>
            <person name="Iobst S."/>
            <person name="de Vazeille A.R."/>
            <person name="Buell C.R."/>
            <person name="Ying K."/>
            <person name="Li Y."/>
            <person name="Lu T."/>
            <person name="Huang Y."/>
            <person name="Zhao Q."/>
            <person name="Feng Q."/>
            <person name="Zhang L."/>
            <person name="Zhu J."/>
            <person name="Weng Q."/>
            <person name="Mu J."/>
            <person name="Lu Y."/>
            <person name="Fan D."/>
            <person name="Liu Y."/>
            <person name="Guan J."/>
            <person name="Zhang Y."/>
            <person name="Yu S."/>
            <person name="Liu X."/>
            <person name="Zhang Y."/>
            <person name="Hong G."/>
            <person name="Han B."/>
            <person name="Choisne N."/>
            <person name="Demange N."/>
            <person name="Orjeda G."/>
            <person name="Samain S."/>
            <person name="Cattolico L."/>
            <person name="Pelletier E."/>
            <person name="Couloux A."/>
            <person name="Segurens B."/>
            <person name="Wincker P."/>
            <person name="D'Hont A."/>
            <person name="Scarpelli C."/>
            <person name="Weissenbach J."/>
            <person name="Salanoubat M."/>
            <person name="Quetier F."/>
            <person name="Yu Y."/>
            <person name="Kim H.R."/>
            <person name="Rambo T."/>
            <person name="Currie J."/>
            <person name="Collura K."/>
            <person name="Luo M."/>
            <person name="Yang T."/>
            <person name="Ammiraju J.S.S."/>
            <person name="Engler F."/>
            <person name="Soderlund C."/>
            <person name="Wing R.A."/>
            <person name="Palmer L.E."/>
            <person name="de la Bastide M."/>
            <person name="Spiegel L."/>
            <person name="Nascimento L."/>
            <person name="Zutavern T."/>
            <person name="O'Shaughnessy A."/>
            <person name="Dike S."/>
            <person name="Dedhia N."/>
            <person name="Preston R."/>
            <person name="Balija V."/>
            <person name="McCombie W.R."/>
            <person name="Chow T."/>
            <person name="Chen H."/>
            <person name="Chung M."/>
            <person name="Chen C."/>
            <person name="Shaw J."/>
            <person name="Wu H."/>
            <person name="Hsiao K."/>
            <person name="Chao Y."/>
            <person name="Chu M."/>
            <person name="Cheng C."/>
            <person name="Hour A."/>
            <person name="Lee P."/>
            <person name="Lin S."/>
            <person name="Lin Y."/>
            <person name="Liou J."/>
            <person name="Liu S."/>
            <person name="Hsing Y."/>
            <person name="Raghuvanshi S."/>
            <person name="Mohanty A."/>
            <person name="Bharti A.K."/>
            <person name="Gaur A."/>
            <person name="Gupta V."/>
            <person name="Kumar D."/>
            <person name="Ravi V."/>
            <person name="Vij S."/>
            <person name="Kapur A."/>
            <person name="Khurana P."/>
            <person name="Khurana P."/>
            <person name="Khurana J.P."/>
            <person name="Tyagi A.K."/>
            <person name="Gaikwad K."/>
            <person name="Singh A."/>
            <person name="Dalal V."/>
            <person name="Srivastava S."/>
            <person name="Dixit A."/>
            <person name="Pal A.K."/>
            <person name="Ghazi I.A."/>
            <person name="Yadav M."/>
            <person name="Pandit A."/>
            <person name="Bhargava A."/>
            <person name="Sureshbabu K."/>
            <person name="Batra K."/>
            <person name="Sharma T.R."/>
            <person name="Mohapatra T."/>
            <person name="Singh N.K."/>
            <person name="Messing J."/>
            <person name="Nelson A.B."/>
            <person name="Fuks G."/>
            <person name="Kavchok S."/>
            <person name="Keizer G."/>
            <person name="Linton E."/>
            <person name="Llaca V."/>
            <person name="Song R."/>
            <person name="Tanyolac B."/>
            <person name="Young S."/>
            <person name="Ho-Il K."/>
            <person name="Hahn J.H."/>
            <person name="Sangsakoo G."/>
            <person name="Vanavichit A."/>
            <person name="de Mattos Luiz.A.T."/>
            <person name="Zimmer P.D."/>
            <person name="Malone G."/>
            <person name="Dellagostin O."/>
            <person name="de Oliveira A.C."/>
            <person name="Bevan M."/>
            <person name="Bancroft I."/>
            <person name="Minx P."/>
            <person name="Cordum H."/>
            <person name="Wilson R."/>
            <person name="Cheng Z."/>
            <person name="Jin W."/>
            <person name="Jiang J."/>
            <person name="Leong S.A."/>
            <person name="Iwama H."/>
            <person name="Gojobori T."/>
            <person name="Itoh T."/>
            <person name="Niimura Y."/>
            <person name="Fujii Y."/>
            <person name="Habara T."/>
            <person name="Sakai H."/>
            <person name="Sato Y."/>
            <person name="Wilson G."/>
            <person name="Kumar K."/>
            <person name="McCouch S."/>
            <person name="Juretic N."/>
            <person name="Hoen D."/>
            <person name="Wright S."/>
            <person name="Bruskiewich R."/>
            <person name="Bureau T."/>
            <person name="Miyao A."/>
            <person name="Hirochika H."/>
            <person name="Nishikawa T."/>
            <person name="Kadowaki K."/>
            <person name="Sugiura M."/>
            <person name="Burr B."/>
            <person name="Sasaki T."/>
        </authorList>
    </citation>
    <scope>NUCLEOTIDE SEQUENCE [LARGE SCALE GENOMIC DNA]</scope>
    <source>
        <strain evidence="3">cv. Nipponbare</strain>
    </source>
</reference>
<feature type="compositionally biased region" description="Basic residues" evidence="1">
    <location>
        <begin position="95"/>
        <end position="112"/>
    </location>
</feature>
<gene>
    <name evidence="2" type="primary">OSJNBb0085I16.28</name>
</gene>
<feature type="region of interest" description="Disordered" evidence="1">
    <location>
        <begin position="75"/>
        <end position="128"/>
    </location>
</feature>
<organism evidence="2 3">
    <name type="scientific">Oryza sativa subsp. japonica</name>
    <name type="common">Rice</name>
    <dbReference type="NCBI Taxonomy" id="39947"/>
    <lineage>
        <taxon>Eukaryota</taxon>
        <taxon>Viridiplantae</taxon>
        <taxon>Streptophyta</taxon>
        <taxon>Embryophyta</taxon>
        <taxon>Tracheophyta</taxon>
        <taxon>Spermatophyta</taxon>
        <taxon>Magnoliopsida</taxon>
        <taxon>Liliopsida</taxon>
        <taxon>Poales</taxon>
        <taxon>Poaceae</taxon>
        <taxon>BOP clade</taxon>
        <taxon>Oryzoideae</taxon>
        <taxon>Oryzeae</taxon>
        <taxon>Oryzinae</taxon>
        <taxon>Oryza</taxon>
        <taxon>Oryza sativa</taxon>
    </lineage>
</organism>
<feature type="region of interest" description="Disordered" evidence="1">
    <location>
        <begin position="1"/>
        <end position="40"/>
    </location>
</feature>
<dbReference type="AlphaFoldDB" id="Q6EQG1"/>
<evidence type="ECO:0000313" key="2">
    <source>
        <dbReference type="EMBL" id="BAD29109.1"/>
    </source>
</evidence>
<accession>Q6EQG1</accession>
<reference evidence="3" key="2">
    <citation type="journal article" date="2008" name="Nucleic Acids Res.">
        <title>The rice annotation project database (RAP-DB): 2008 update.</title>
        <authorList>
            <consortium name="The rice annotation project (RAP)"/>
        </authorList>
    </citation>
    <scope>GENOME REANNOTATION</scope>
    <source>
        <strain evidence="3">cv. Nipponbare</strain>
    </source>
</reference>
<sequence length="128" mass="13865">MGKGKGADGSAQGRGRERPPQCRRVRAPHRRDGGEGGSCCRRHRRFVPHPVNAASVHVSPAPLPRSTSCRLAHVPPSLLPPRSHPAVVAATPRSMSRRHRPPLAPTRHRARRPPAAARPTPNGPRESI</sequence>